<evidence type="ECO:0000259" key="15">
    <source>
        <dbReference type="Pfam" id="PF02096"/>
    </source>
</evidence>
<dbReference type="InterPro" id="IPR047196">
    <property type="entry name" value="YidC_ALB_C"/>
</dbReference>
<dbReference type="CDD" id="cd20070">
    <property type="entry name" value="5TM_YidC_Alb3"/>
    <property type="match status" value="1"/>
</dbReference>
<evidence type="ECO:0000256" key="9">
    <source>
        <dbReference type="ARBA" id="ARBA00023136"/>
    </source>
</evidence>
<feature type="compositionally biased region" description="Low complexity" evidence="14">
    <location>
        <begin position="37"/>
        <end position="72"/>
    </location>
</feature>
<keyword evidence="9 13" id="KW-0472">Membrane</keyword>
<evidence type="ECO:0000256" key="6">
    <source>
        <dbReference type="ARBA" id="ARBA00022692"/>
    </source>
</evidence>
<evidence type="ECO:0000256" key="11">
    <source>
        <dbReference type="ARBA" id="ARBA00033245"/>
    </source>
</evidence>
<evidence type="ECO:0000256" key="5">
    <source>
        <dbReference type="ARBA" id="ARBA00022475"/>
    </source>
</evidence>
<dbReference type="PRINTS" id="PR00701">
    <property type="entry name" value="60KDINNERMP"/>
</dbReference>
<evidence type="ECO:0000256" key="7">
    <source>
        <dbReference type="ARBA" id="ARBA00022927"/>
    </source>
</evidence>
<name>A0ABV2R3N2_9HYPH</name>
<feature type="transmembrane region" description="Helical" evidence="13">
    <location>
        <begin position="446"/>
        <end position="467"/>
    </location>
</feature>
<feature type="domain" description="Membrane insertase YidC N-terminal" evidence="16">
    <location>
        <begin position="87"/>
        <end position="366"/>
    </location>
</feature>
<comment type="function">
    <text evidence="13">Required for the insertion and/or proper folding and/or complex formation of integral membrane proteins into the membrane. Involved in integration of membrane proteins that insert both dependently and independently of the Sec translocase complex, as well as at least some lipoproteins. Aids folding of multispanning membrane proteins.</text>
</comment>
<dbReference type="PANTHER" id="PTHR12428">
    <property type="entry name" value="OXA1"/>
    <property type="match status" value="1"/>
</dbReference>
<evidence type="ECO:0000256" key="4">
    <source>
        <dbReference type="ARBA" id="ARBA00022448"/>
    </source>
</evidence>
<evidence type="ECO:0000256" key="12">
    <source>
        <dbReference type="ARBA" id="ARBA00033342"/>
    </source>
</evidence>
<comment type="caution">
    <text evidence="17">The sequence shown here is derived from an EMBL/GenBank/DDBJ whole genome shotgun (WGS) entry which is preliminary data.</text>
</comment>
<evidence type="ECO:0000256" key="10">
    <source>
        <dbReference type="ARBA" id="ARBA00023186"/>
    </source>
</evidence>
<organism evidence="17 18">
    <name type="scientific">Kaistia defluvii</name>
    <dbReference type="NCBI Taxonomy" id="410841"/>
    <lineage>
        <taxon>Bacteria</taxon>
        <taxon>Pseudomonadati</taxon>
        <taxon>Pseudomonadota</taxon>
        <taxon>Alphaproteobacteria</taxon>
        <taxon>Hyphomicrobiales</taxon>
        <taxon>Kaistiaceae</taxon>
        <taxon>Kaistia</taxon>
    </lineage>
</organism>
<feature type="transmembrane region" description="Helical" evidence="13">
    <location>
        <begin position="6"/>
        <end position="26"/>
    </location>
</feature>
<evidence type="ECO:0000256" key="8">
    <source>
        <dbReference type="ARBA" id="ARBA00022989"/>
    </source>
</evidence>
<dbReference type="PRINTS" id="PR01900">
    <property type="entry name" value="YIDCPROTEIN"/>
</dbReference>
<feature type="transmembrane region" description="Helical" evidence="13">
    <location>
        <begin position="377"/>
        <end position="396"/>
    </location>
</feature>
<dbReference type="InterPro" id="IPR001708">
    <property type="entry name" value="YidC/ALB3/OXA1/COX18"/>
</dbReference>
<dbReference type="Pfam" id="PF14849">
    <property type="entry name" value="YidC_periplas"/>
    <property type="match status" value="1"/>
</dbReference>
<dbReference type="EMBL" id="JBEPSM010000003">
    <property type="protein sequence ID" value="MET4635868.1"/>
    <property type="molecule type" value="Genomic_DNA"/>
</dbReference>
<keyword evidence="6 13" id="KW-0812">Transmembrane</keyword>
<dbReference type="NCBIfam" id="NF002353">
    <property type="entry name" value="PRK01318.1-4"/>
    <property type="match status" value="1"/>
</dbReference>
<dbReference type="NCBIfam" id="TIGR03592">
    <property type="entry name" value="yidC_oxa1_cterm"/>
    <property type="match status" value="1"/>
</dbReference>
<dbReference type="InterPro" id="IPR038221">
    <property type="entry name" value="YidC_periplasmic_sf"/>
</dbReference>
<dbReference type="Proteomes" id="UP001549321">
    <property type="component" value="Unassembled WGS sequence"/>
</dbReference>
<evidence type="ECO:0000313" key="17">
    <source>
        <dbReference type="EMBL" id="MET4635868.1"/>
    </source>
</evidence>
<dbReference type="Gene3D" id="2.70.98.90">
    <property type="match status" value="1"/>
</dbReference>
<dbReference type="CDD" id="cd19961">
    <property type="entry name" value="EcYidC-like_peri"/>
    <property type="match status" value="1"/>
</dbReference>
<dbReference type="RefSeq" id="WP_354553412.1">
    <property type="nucleotide sequence ID" value="NZ_JBEPSM010000003.1"/>
</dbReference>
<keyword evidence="8 13" id="KW-1133">Transmembrane helix</keyword>
<dbReference type="InterPro" id="IPR028055">
    <property type="entry name" value="YidC/Oxa/ALB_C"/>
</dbReference>
<keyword evidence="7 13" id="KW-0653">Protein transport</keyword>
<reference evidence="17 18" key="1">
    <citation type="submission" date="2024-06" db="EMBL/GenBank/DDBJ databases">
        <title>Sorghum-associated microbial communities from plants grown in Nebraska, USA.</title>
        <authorList>
            <person name="Schachtman D."/>
        </authorList>
    </citation>
    <scope>NUCLEOTIDE SEQUENCE [LARGE SCALE GENOMIC DNA]</scope>
    <source>
        <strain evidence="17 18">3207</strain>
    </source>
</reference>
<comment type="subunit">
    <text evidence="13">Interacts with the Sec translocase complex via SecD. Specifically interacts with transmembrane segments of nascent integral membrane proteins during membrane integration.</text>
</comment>
<feature type="domain" description="Membrane insertase YidC/Oxa/ALB C-terminal" evidence="15">
    <location>
        <begin position="377"/>
        <end position="574"/>
    </location>
</feature>
<evidence type="ECO:0000256" key="2">
    <source>
        <dbReference type="ARBA" id="ARBA00010527"/>
    </source>
</evidence>
<protein>
    <recommendedName>
        <fullName evidence="3 13">Membrane protein insertase YidC</fullName>
    </recommendedName>
    <alternativeName>
        <fullName evidence="12 13">Foldase YidC</fullName>
    </alternativeName>
    <alternativeName>
        <fullName evidence="11 13">Membrane integrase YidC</fullName>
    </alternativeName>
    <alternativeName>
        <fullName evidence="13">Membrane protein YidC</fullName>
    </alternativeName>
</protein>
<gene>
    <name evidence="13" type="primary">yidC</name>
    <name evidence="17" type="ORF">ABIE08_003819</name>
</gene>
<dbReference type="HAMAP" id="MF_01810">
    <property type="entry name" value="YidC_type1"/>
    <property type="match status" value="1"/>
</dbReference>
<comment type="similarity">
    <text evidence="2 13">Belongs to the OXA1/ALB3/YidC family. Type 1 subfamily.</text>
</comment>
<evidence type="ECO:0000256" key="14">
    <source>
        <dbReference type="SAM" id="MobiDB-lite"/>
    </source>
</evidence>
<dbReference type="PANTHER" id="PTHR12428:SF65">
    <property type="entry name" value="CYTOCHROME C OXIDASE ASSEMBLY PROTEIN COX18, MITOCHONDRIAL"/>
    <property type="match status" value="1"/>
</dbReference>
<sequence length="609" mass="66783">MTDNRNLILAVILSVAVVFGWQYFVAGPKIDQTRQHTAQTSPAAQSTSGSPTATTGTEGAAATPGAPTTPGQATVMTREQALAANPRVAINTQSVTGSINLKGARFDDLHLDGFRETVNPNSPTIVLLSPSGAPNGYFSEFGWVAPAGVAAPGPDTLWTAPEGAKLTDTTPVVLTWDNGAGLTFKRTISIDPRFMFTVKDEVANATGQAVSMAPYGRVVRLGEPTVAGYYILHEGPLGVLGEKGLQEITYKNLRKAGSESFQGINTGWLGITDKYWAAAVVPRGTESFDASFSFVDGVTPLYQTDFKSKAITVPAGGTATAEGLLFAGAKQVSVIQDYQNNLKIDRFDLLIDWGMFYFFTKPLFFLMDYFFRLFGNFGVAILLVTVIVKAVFFPLANKSYKSMSAMKKVQPEMAALRERYADDKVKQQQELMALYKKEKINPLAGCWPVLIQIPVFFSLYKVIFVTIEMRHAPFFGWIQDLSAPDPTTIFNLFGLIPWTPPHMLMIGIWPLIMGLTMWVQMRLNPAPADPAQQVIFNWMPVIFTFMLGTFPAGLVIYWAWNNTLSIAQQWVIMRRQGVDVNLLGNIMSTFKKKPKDGGDKTTAPTKAKS</sequence>
<comment type="subcellular location">
    <subcellularLocation>
        <location evidence="1">Cell inner membrane</location>
        <topology evidence="1">Multi-pass membrane protein</topology>
    </subcellularLocation>
    <subcellularLocation>
        <location evidence="13">Cell membrane</location>
        <topology evidence="13">Multi-pass membrane protein</topology>
    </subcellularLocation>
</comment>
<dbReference type="InterPro" id="IPR019998">
    <property type="entry name" value="Membr_insert_YidC"/>
</dbReference>
<proteinExistence type="inferred from homology"/>
<evidence type="ECO:0000313" key="18">
    <source>
        <dbReference type="Proteomes" id="UP001549321"/>
    </source>
</evidence>
<dbReference type="NCBIfam" id="TIGR03593">
    <property type="entry name" value="yidC_nterm"/>
    <property type="match status" value="1"/>
</dbReference>
<keyword evidence="5 13" id="KW-1003">Cell membrane</keyword>
<feature type="region of interest" description="Disordered" evidence="14">
    <location>
        <begin position="35"/>
        <end position="72"/>
    </location>
</feature>
<keyword evidence="4 13" id="KW-0813">Transport</keyword>
<evidence type="ECO:0000256" key="1">
    <source>
        <dbReference type="ARBA" id="ARBA00004429"/>
    </source>
</evidence>
<feature type="transmembrane region" description="Helical" evidence="13">
    <location>
        <begin position="503"/>
        <end position="523"/>
    </location>
</feature>
<dbReference type="InterPro" id="IPR028053">
    <property type="entry name" value="Membr_insert_YidC_N"/>
</dbReference>
<feature type="transmembrane region" description="Helical" evidence="13">
    <location>
        <begin position="535"/>
        <end position="560"/>
    </location>
</feature>
<keyword evidence="10 13" id="KW-0143">Chaperone</keyword>
<evidence type="ECO:0000259" key="16">
    <source>
        <dbReference type="Pfam" id="PF14849"/>
    </source>
</evidence>
<evidence type="ECO:0000256" key="13">
    <source>
        <dbReference type="HAMAP-Rule" id="MF_01810"/>
    </source>
</evidence>
<keyword evidence="18" id="KW-1185">Reference proteome</keyword>
<evidence type="ECO:0000256" key="3">
    <source>
        <dbReference type="ARBA" id="ARBA00015325"/>
    </source>
</evidence>
<dbReference type="Pfam" id="PF02096">
    <property type="entry name" value="60KD_IMP"/>
    <property type="match status" value="1"/>
</dbReference>
<accession>A0ABV2R3N2</accession>